<dbReference type="EMBL" id="CAJFDH010000005">
    <property type="protein sequence ID" value="CAD5223033.1"/>
    <property type="molecule type" value="Genomic_DNA"/>
</dbReference>
<gene>
    <name evidence="2" type="ORF">BOKJ2_LOCUS9941</name>
</gene>
<comment type="caution">
    <text evidence="2">The sequence shown here is derived from an EMBL/GenBank/DDBJ whole genome shotgun (WGS) entry which is preliminary data.</text>
</comment>
<dbReference type="AlphaFoldDB" id="A0A811L1T6"/>
<organism evidence="2 3">
    <name type="scientific">Bursaphelenchus okinawaensis</name>
    <dbReference type="NCBI Taxonomy" id="465554"/>
    <lineage>
        <taxon>Eukaryota</taxon>
        <taxon>Metazoa</taxon>
        <taxon>Ecdysozoa</taxon>
        <taxon>Nematoda</taxon>
        <taxon>Chromadorea</taxon>
        <taxon>Rhabditida</taxon>
        <taxon>Tylenchina</taxon>
        <taxon>Tylenchomorpha</taxon>
        <taxon>Aphelenchoidea</taxon>
        <taxon>Aphelenchoididae</taxon>
        <taxon>Bursaphelenchus</taxon>
    </lineage>
</organism>
<evidence type="ECO:0000256" key="1">
    <source>
        <dbReference type="SAM" id="SignalP"/>
    </source>
</evidence>
<feature type="signal peptide" evidence="1">
    <location>
        <begin position="1"/>
        <end position="20"/>
    </location>
</feature>
<reference evidence="2" key="1">
    <citation type="submission" date="2020-09" db="EMBL/GenBank/DDBJ databases">
        <authorList>
            <person name="Kikuchi T."/>
        </authorList>
    </citation>
    <scope>NUCLEOTIDE SEQUENCE</scope>
    <source>
        <strain evidence="2">SH1</strain>
    </source>
</reference>
<protein>
    <submittedName>
        <fullName evidence="2">Uncharacterized protein</fullName>
    </submittedName>
</protein>
<keyword evidence="1" id="KW-0732">Signal</keyword>
<sequence>MRYQASVLAWLCLAFGLVAAGFGPRASFGDMGEAVVLDGLSGYGDTGREGRMFVMQDTRADPRCVFCRGGSFRKRFGV</sequence>
<evidence type="ECO:0000313" key="2">
    <source>
        <dbReference type="EMBL" id="CAD5223033.1"/>
    </source>
</evidence>
<dbReference type="Proteomes" id="UP000614601">
    <property type="component" value="Unassembled WGS sequence"/>
</dbReference>
<dbReference type="Proteomes" id="UP000783686">
    <property type="component" value="Unassembled WGS sequence"/>
</dbReference>
<evidence type="ECO:0000313" key="3">
    <source>
        <dbReference type="Proteomes" id="UP000614601"/>
    </source>
</evidence>
<name>A0A811L1T6_9BILA</name>
<dbReference type="OrthoDB" id="10332501at2759"/>
<feature type="chain" id="PRO_5036408450" evidence="1">
    <location>
        <begin position="21"/>
        <end position="78"/>
    </location>
</feature>
<dbReference type="EMBL" id="CAJFCW020000005">
    <property type="protein sequence ID" value="CAG9117178.1"/>
    <property type="molecule type" value="Genomic_DNA"/>
</dbReference>
<proteinExistence type="predicted"/>
<accession>A0A811L1T6</accession>
<keyword evidence="3" id="KW-1185">Reference proteome</keyword>